<evidence type="ECO:0000256" key="1">
    <source>
        <dbReference type="SAM" id="MobiDB-lite"/>
    </source>
</evidence>
<dbReference type="InterPro" id="IPR036236">
    <property type="entry name" value="Znf_C2H2_sf"/>
</dbReference>
<dbReference type="InterPro" id="IPR013087">
    <property type="entry name" value="Znf_C2H2_type"/>
</dbReference>
<feature type="compositionally biased region" description="Basic and acidic residues" evidence="1">
    <location>
        <begin position="169"/>
        <end position="184"/>
    </location>
</feature>
<dbReference type="PANTHER" id="PTHR47487:SF8">
    <property type="entry name" value="OS08G0270900 PROTEIN"/>
    <property type="match status" value="1"/>
</dbReference>
<keyword evidence="4" id="KW-1185">Reference proteome</keyword>
<dbReference type="Gene3D" id="3.30.160.60">
    <property type="entry name" value="Classic Zinc Finger"/>
    <property type="match status" value="1"/>
</dbReference>
<dbReference type="PANTHER" id="PTHR47487">
    <property type="entry name" value="OS06G0651300 PROTEIN-RELATED"/>
    <property type="match status" value="1"/>
</dbReference>
<feature type="compositionally biased region" description="Basic and acidic residues" evidence="1">
    <location>
        <begin position="1"/>
        <end position="12"/>
    </location>
</feature>
<evidence type="ECO:0000313" key="4">
    <source>
        <dbReference type="Proteomes" id="UP000636709"/>
    </source>
</evidence>
<comment type="caution">
    <text evidence="3">The sequence shown here is derived from an EMBL/GenBank/DDBJ whole genome shotgun (WGS) entry which is preliminary data.</text>
</comment>
<dbReference type="OrthoDB" id="768076at2759"/>
<organism evidence="3 4">
    <name type="scientific">Digitaria exilis</name>
    <dbReference type="NCBI Taxonomy" id="1010633"/>
    <lineage>
        <taxon>Eukaryota</taxon>
        <taxon>Viridiplantae</taxon>
        <taxon>Streptophyta</taxon>
        <taxon>Embryophyta</taxon>
        <taxon>Tracheophyta</taxon>
        <taxon>Spermatophyta</taxon>
        <taxon>Magnoliopsida</taxon>
        <taxon>Liliopsida</taxon>
        <taxon>Poales</taxon>
        <taxon>Poaceae</taxon>
        <taxon>PACMAD clade</taxon>
        <taxon>Panicoideae</taxon>
        <taxon>Panicodae</taxon>
        <taxon>Paniceae</taxon>
        <taxon>Anthephorinae</taxon>
        <taxon>Digitaria</taxon>
    </lineage>
</organism>
<name>A0A835E2T4_9POAL</name>
<feature type="region of interest" description="Disordered" evidence="1">
    <location>
        <begin position="1"/>
        <end position="49"/>
    </location>
</feature>
<dbReference type="Proteomes" id="UP000636709">
    <property type="component" value="Unassembled WGS sequence"/>
</dbReference>
<gene>
    <name evidence="3" type="ORF">HU200_059032</name>
</gene>
<dbReference type="EMBL" id="JACEFO010002479">
    <property type="protein sequence ID" value="KAF8658572.1"/>
    <property type="molecule type" value="Genomic_DNA"/>
</dbReference>
<dbReference type="AlphaFoldDB" id="A0A835E2T4"/>
<reference evidence="3" key="1">
    <citation type="submission" date="2020-07" db="EMBL/GenBank/DDBJ databases">
        <title>Genome sequence and genetic diversity analysis of an under-domesticated orphan crop, white fonio (Digitaria exilis).</title>
        <authorList>
            <person name="Bennetzen J.L."/>
            <person name="Chen S."/>
            <person name="Ma X."/>
            <person name="Wang X."/>
            <person name="Yssel A.E.J."/>
            <person name="Chaluvadi S.R."/>
            <person name="Johnson M."/>
            <person name="Gangashetty P."/>
            <person name="Hamidou F."/>
            <person name="Sanogo M.D."/>
            <person name="Zwaenepoel A."/>
            <person name="Wallace J."/>
            <person name="Van De Peer Y."/>
            <person name="Van Deynze A."/>
        </authorList>
    </citation>
    <scope>NUCLEOTIDE SEQUENCE</scope>
    <source>
        <tissue evidence="3">Leaves</tissue>
    </source>
</reference>
<sequence>MEFRFRAGDRRSRSQTPAAGFSRPCDRRVSPQGTIRSRAAGPFHGEPPPLAQPFELEAAAWRERIIRGEVERRLLEEVCLIEEEVRRELAIARARFLGVLGPVPFVGPDGPFNMPLPPPPDTLFGPGGRFLLPGPMPLMPGFDGRMGFEQLMMVNRRPPPPPKPKQKLKLREIKPSKSSKKKQEERYLKMSFYGGRVAATGAGPCDAPKKIHIVVDGEMHEVVKQSNRLWCEHCSVSCIKAGDMADHLRGKKHSPLNKIWRSIFTLRMKNRSKKGAAATCEGKVNENGPLGIPVGR</sequence>
<evidence type="ECO:0000259" key="2">
    <source>
        <dbReference type="Pfam" id="PF12874"/>
    </source>
</evidence>
<proteinExistence type="predicted"/>
<feature type="region of interest" description="Disordered" evidence="1">
    <location>
        <begin position="156"/>
        <end position="184"/>
    </location>
</feature>
<accession>A0A835E2T4</accession>
<dbReference type="Pfam" id="PF12874">
    <property type="entry name" value="zf-met"/>
    <property type="match status" value="1"/>
</dbReference>
<dbReference type="SUPFAM" id="SSF57667">
    <property type="entry name" value="beta-beta-alpha zinc fingers"/>
    <property type="match status" value="1"/>
</dbReference>
<evidence type="ECO:0000313" key="3">
    <source>
        <dbReference type="EMBL" id="KAF8658572.1"/>
    </source>
</evidence>
<protein>
    <recommendedName>
        <fullName evidence="2">C2H2-type domain-containing protein</fullName>
    </recommendedName>
</protein>
<feature type="domain" description="C2H2-type" evidence="2">
    <location>
        <begin position="229"/>
        <end position="253"/>
    </location>
</feature>